<evidence type="ECO:0000313" key="1">
    <source>
        <dbReference type="EMBL" id="CAG7819598.1"/>
    </source>
</evidence>
<keyword evidence="2" id="KW-1185">Reference proteome</keyword>
<dbReference type="Proteomes" id="UP000708208">
    <property type="component" value="Unassembled WGS sequence"/>
</dbReference>
<comment type="caution">
    <text evidence="1">The sequence shown here is derived from an EMBL/GenBank/DDBJ whole genome shotgun (WGS) entry which is preliminary data.</text>
</comment>
<organism evidence="1 2">
    <name type="scientific">Allacma fusca</name>
    <dbReference type="NCBI Taxonomy" id="39272"/>
    <lineage>
        <taxon>Eukaryota</taxon>
        <taxon>Metazoa</taxon>
        <taxon>Ecdysozoa</taxon>
        <taxon>Arthropoda</taxon>
        <taxon>Hexapoda</taxon>
        <taxon>Collembola</taxon>
        <taxon>Symphypleona</taxon>
        <taxon>Sminthuridae</taxon>
        <taxon>Allacma</taxon>
    </lineage>
</organism>
<dbReference type="EMBL" id="CAJVCH010453831">
    <property type="protein sequence ID" value="CAG7819598.1"/>
    <property type="molecule type" value="Genomic_DNA"/>
</dbReference>
<evidence type="ECO:0000313" key="2">
    <source>
        <dbReference type="Proteomes" id="UP000708208"/>
    </source>
</evidence>
<sequence length="87" mass="9939">IGSKIHPGIFKSQQCSSYYSEASHKSKKRLMKVPVSFLVPFCVCPTINNKKQLLHNKNRFPLLGARIWSINLSVSRQLREKVGLISR</sequence>
<proteinExistence type="predicted"/>
<name>A0A8J2PF55_9HEXA</name>
<accession>A0A8J2PF55</accession>
<gene>
    <name evidence="1" type="ORF">AFUS01_LOCUS30033</name>
</gene>
<feature type="non-terminal residue" evidence="1">
    <location>
        <position position="1"/>
    </location>
</feature>
<dbReference type="AlphaFoldDB" id="A0A8J2PF55"/>
<protein>
    <submittedName>
        <fullName evidence="1">Uncharacterized protein</fullName>
    </submittedName>
</protein>
<reference evidence="1" key="1">
    <citation type="submission" date="2021-06" db="EMBL/GenBank/DDBJ databases">
        <authorList>
            <person name="Hodson N. C."/>
            <person name="Mongue J. A."/>
            <person name="Jaron S. K."/>
        </authorList>
    </citation>
    <scope>NUCLEOTIDE SEQUENCE</scope>
</reference>